<keyword evidence="4" id="KW-1185">Reference proteome</keyword>
<dbReference type="Gene3D" id="2.40.128.110">
    <property type="entry name" value="Lipid/polyisoprenoid-binding, YceI-like"/>
    <property type="match status" value="1"/>
</dbReference>
<evidence type="ECO:0000256" key="1">
    <source>
        <dbReference type="SAM" id="Phobius"/>
    </source>
</evidence>
<feature type="domain" description="Lipid/polyisoprenoid-binding YceI-like" evidence="2">
    <location>
        <begin position="51"/>
        <end position="202"/>
    </location>
</feature>
<dbReference type="eggNOG" id="COG2353">
    <property type="taxonomic scope" value="Bacteria"/>
</dbReference>
<dbReference type="OrthoDB" id="1247465at2"/>
<dbReference type="KEGG" id="gni:GNIT_0580"/>
<dbReference type="AlphaFoldDB" id="G4QEH1"/>
<name>G4QEH1_GLANF</name>
<reference evidence="3 4" key="1">
    <citation type="journal article" date="2011" name="J. Bacteriol.">
        <title>Complete genome sequence of seawater bacterium Glaciecola nitratireducens FR1064T.</title>
        <authorList>
            <person name="Bian F."/>
            <person name="Qin Q.L."/>
            <person name="Xie B.B."/>
            <person name="Shu Y.L."/>
            <person name="Zhang X.Y."/>
            <person name="Yu Y."/>
            <person name="Chen B."/>
            <person name="Chen X.L."/>
            <person name="Zhou B.C."/>
            <person name="Zhang Y.Z."/>
        </authorList>
    </citation>
    <scope>NUCLEOTIDE SEQUENCE [LARGE SCALE GENOMIC DNA]</scope>
    <source>
        <strain evidence="4">JCM 12485 / KCTC 12276 / FR1064</strain>
    </source>
</reference>
<gene>
    <name evidence="3" type="ordered locus">GNIT_0580</name>
</gene>
<evidence type="ECO:0000313" key="4">
    <source>
        <dbReference type="Proteomes" id="UP000009282"/>
    </source>
</evidence>
<dbReference type="Proteomes" id="UP000009282">
    <property type="component" value="Chromosome"/>
</dbReference>
<evidence type="ECO:0000313" key="3">
    <source>
        <dbReference type="EMBL" id="AEP28734.1"/>
    </source>
</evidence>
<dbReference type="InterPro" id="IPR007372">
    <property type="entry name" value="Lipid/polyisoprenoid-bd_YceI"/>
</dbReference>
<protein>
    <submittedName>
        <fullName evidence="3">Cytochrome b561</fullName>
    </submittedName>
</protein>
<accession>G4QEH1</accession>
<feature type="transmembrane region" description="Helical" evidence="1">
    <location>
        <begin position="26"/>
        <end position="47"/>
    </location>
</feature>
<keyword evidence="1" id="KW-0472">Membrane</keyword>
<dbReference type="InterPro" id="IPR036761">
    <property type="entry name" value="TTHA0802/YceI-like_sf"/>
</dbReference>
<organism evidence="3 4">
    <name type="scientific">Glaciecola nitratireducens (strain JCM 12485 / KCTC 12276 / FR1064)</name>
    <dbReference type="NCBI Taxonomy" id="1085623"/>
    <lineage>
        <taxon>Bacteria</taxon>
        <taxon>Pseudomonadati</taxon>
        <taxon>Pseudomonadota</taxon>
        <taxon>Gammaproteobacteria</taxon>
        <taxon>Alteromonadales</taxon>
        <taxon>Alteromonadaceae</taxon>
        <taxon>Brumicola</taxon>
    </lineage>
</organism>
<dbReference type="Pfam" id="PF04264">
    <property type="entry name" value="YceI"/>
    <property type="match status" value="1"/>
</dbReference>
<keyword evidence="1" id="KW-1133">Transmembrane helix</keyword>
<keyword evidence="1" id="KW-0812">Transmembrane</keyword>
<dbReference type="PANTHER" id="PTHR34406">
    <property type="entry name" value="PROTEIN YCEI"/>
    <property type="match status" value="1"/>
</dbReference>
<sequence>MLKTLVLLNLTKINSYKTNKKIKCDYLLTFYSTLCIALALTFAPLAAAQQKLTFSAKDSTVSFAGEHVGMKFSGVFNKWNAELVLPPADSPTITATFYVASAKTGDSTYDSTLPEGDWFDVKNHPKGLFESEQIISKGNDYDVTGNLTLRGISQPVSFLLKDNGATLSANFSINRLAYKIGFESDPAAEWVSEEIDMTLLLNK</sequence>
<proteinExistence type="predicted"/>
<dbReference type="EMBL" id="CP003060">
    <property type="protein sequence ID" value="AEP28734.1"/>
    <property type="molecule type" value="Genomic_DNA"/>
</dbReference>
<dbReference type="HOGENOM" id="CLU_071003_5_1_6"/>
<dbReference type="RefSeq" id="WP_014107611.1">
    <property type="nucleotide sequence ID" value="NC_016041.1"/>
</dbReference>
<dbReference type="SMART" id="SM00867">
    <property type="entry name" value="YceI"/>
    <property type="match status" value="1"/>
</dbReference>
<dbReference type="STRING" id="1085623.GNIT_0580"/>
<dbReference type="PANTHER" id="PTHR34406:SF1">
    <property type="entry name" value="PROTEIN YCEI"/>
    <property type="match status" value="1"/>
</dbReference>
<dbReference type="SUPFAM" id="SSF101874">
    <property type="entry name" value="YceI-like"/>
    <property type="match status" value="1"/>
</dbReference>
<evidence type="ECO:0000259" key="2">
    <source>
        <dbReference type="SMART" id="SM00867"/>
    </source>
</evidence>